<organism evidence="3 4">
    <name type="scientific">Engystomops pustulosus</name>
    <name type="common">Tungara frog</name>
    <name type="synonym">Physalaemus pustulosus</name>
    <dbReference type="NCBI Taxonomy" id="76066"/>
    <lineage>
        <taxon>Eukaryota</taxon>
        <taxon>Metazoa</taxon>
        <taxon>Chordata</taxon>
        <taxon>Craniata</taxon>
        <taxon>Vertebrata</taxon>
        <taxon>Euteleostomi</taxon>
        <taxon>Amphibia</taxon>
        <taxon>Batrachia</taxon>
        <taxon>Anura</taxon>
        <taxon>Neobatrachia</taxon>
        <taxon>Hyloidea</taxon>
        <taxon>Leptodactylidae</taxon>
        <taxon>Leiuperinae</taxon>
        <taxon>Engystomops</taxon>
    </lineage>
</organism>
<evidence type="ECO:0000259" key="2">
    <source>
        <dbReference type="Pfam" id="PF08239"/>
    </source>
</evidence>
<sequence>VRKFVAKDSAGLRIRSHPSLQSEQIGVVKVNGTIAFVDEIHNDDGVWLRLNDETIKKYVPNMNGYNEAWCLSFNQHLGKSLLAPVDNIFYASQGTRDLDFLAWTSKTFFPQVSSVFLLLYILSCYVSSVLASI</sequence>
<dbReference type="Pfam" id="PF08239">
    <property type="entry name" value="SH3_3"/>
    <property type="match status" value="1"/>
</dbReference>
<dbReference type="EMBL" id="WNYA01013250">
    <property type="protein sequence ID" value="KAG8539741.1"/>
    <property type="molecule type" value="Genomic_DNA"/>
</dbReference>
<dbReference type="InterPro" id="IPR003646">
    <property type="entry name" value="SH3-like_bac-type"/>
</dbReference>
<name>A0AAV6YSU7_ENGPU</name>
<proteinExistence type="predicted"/>
<keyword evidence="1" id="KW-0812">Transmembrane</keyword>
<dbReference type="PANTHER" id="PTHR45943">
    <property type="entry name" value="E3 UBIQUITIN-PROTEIN LIGASE MYCBP2"/>
    <property type="match status" value="1"/>
</dbReference>
<comment type="caution">
    <text evidence="3">The sequence shown here is derived from an EMBL/GenBank/DDBJ whole genome shotgun (WGS) entry which is preliminary data.</text>
</comment>
<dbReference type="GO" id="GO:0061630">
    <property type="term" value="F:ubiquitin protein ligase activity"/>
    <property type="evidence" value="ECO:0007669"/>
    <property type="project" value="TreeGrafter"/>
</dbReference>
<evidence type="ECO:0000313" key="3">
    <source>
        <dbReference type="EMBL" id="KAG8539741.1"/>
    </source>
</evidence>
<dbReference type="GO" id="GO:0005634">
    <property type="term" value="C:nucleus"/>
    <property type="evidence" value="ECO:0007669"/>
    <property type="project" value="TreeGrafter"/>
</dbReference>
<dbReference type="GO" id="GO:0008582">
    <property type="term" value="P:regulation of synaptic assembly at neuromuscular junction"/>
    <property type="evidence" value="ECO:0007669"/>
    <property type="project" value="TreeGrafter"/>
</dbReference>
<dbReference type="Proteomes" id="UP000824782">
    <property type="component" value="Unassembled WGS sequence"/>
</dbReference>
<dbReference type="GO" id="GO:0005886">
    <property type="term" value="C:plasma membrane"/>
    <property type="evidence" value="ECO:0007669"/>
    <property type="project" value="TreeGrafter"/>
</dbReference>
<reference evidence="3" key="1">
    <citation type="thesis" date="2020" institute="ProQuest LLC" country="789 East Eisenhower Parkway, Ann Arbor, MI, USA">
        <title>Comparative Genomics and Chromosome Evolution.</title>
        <authorList>
            <person name="Mudd A.B."/>
        </authorList>
    </citation>
    <scope>NUCLEOTIDE SEQUENCE</scope>
    <source>
        <strain evidence="3">237g6f4</strain>
        <tissue evidence="3">Blood</tissue>
    </source>
</reference>
<keyword evidence="4" id="KW-1185">Reference proteome</keyword>
<accession>A0AAV6YSU7</accession>
<dbReference type="PANTHER" id="PTHR45943:SF1">
    <property type="entry name" value="E3 UBIQUITIN-PROTEIN LIGASE MYCBP2"/>
    <property type="match status" value="1"/>
</dbReference>
<evidence type="ECO:0000313" key="4">
    <source>
        <dbReference type="Proteomes" id="UP000824782"/>
    </source>
</evidence>
<evidence type="ECO:0000256" key="1">
    <source>
        <dbReference type="SAM" id="Phobius"/>
    </source>
</evidence>
<keyword evidence="1" id="KW-0472">Membrane</keyword>
<gene>
    <name evidence="3" type="ORF">GDO81_020444</name>
</gene>
<feature type="domain" description="SH3b" evidence="2">
    <location>
        <begin position="11"/>
        <end position="61"/>
    </location>
</feature>
<dbReference type="AlphaFoldDB" id="A0AAV6YSU7"/>
<keyword evidence="1" id="KW-1133">Transmembrane helix</keyword>
<feature type="transmembrane region" description="Helical" evidence="1">
    <location>
        <begin position="108"/>
        <end position="131"/>
    </location>
</feature>
<dbReference type="GO" id="GO:0007411">
    <property type="term" value="P:axon guidance"/>
    <property type="evidence" value="ECO:0007669"/>
    <property type="project" value="TreeGrafter"/>
</dbReference>
<protein>
    <recommendedName>
        <fullName evidence="2">SH3b domain-containing protein</fullName>
    </recommendedName>
</protein>
<feature type="non-terminal residue" evidence="3">
    <location>
        <position position="1"/>
    </location>
</feature>